<evidence type="ECO:0000256" key="1">
    <source>
        <dbReference type="SAM" id="MobiDB-lite"/>
    </source>
</evidence>
<name>A0AAN8J162_PATCE</name>
<dbReference type="InterPro" id="IPR040676">
    <property type="entry name" value="DUF5641"/>
</dbReference>
<dbReference type="InterPro" id="IPR008042">
    <property type="entry name" value="Retrotrans_Pao"/>
</dbReference>
<dbReference type="InterPro" id="IPR012337">
    <property type="entry name" value="RNaseH-like_sf"/>
</dbReference>
<dbReference type="Pfam" id="PF03564">
    <property type="entry name" value="DUF1759"/>
    <property type="match status" value="1"/>
</dbReference>
<dbReference type="EMBL" id="JAZGQO010000015">
    <property type="protein sequence ID" value="KAK6169143.1"/>
    <property type="molecule type" value="Genomic_DNA"/>
</dbReference>
<feature type="compositionally biased region" description="Basic and acidic residues" evidence="1">
    <location>
        <begin position="453"/>
        <end position="477"/>
    </location>
</feature>
<dbReference type="Pfam" id="PF05380">
    <property type="entry name" value="Peptidase_A17"/>
    <property type="match status" value="1"/>
</dbReference>
<feature type="region of interest" description="Disordered" evidence="1">
    <location>
        <begin position="453"/>
        <end position="483"/>
    </location>
</feature>
<dbReference type="InterPro" id="IPR005312">
    <property type="entry name" value="DUF1759"/>
</dbReference>
<reference evidence="3 4" key="1">
    <citation type="submission" date="2024-01" db="EMBL/GenBank/DDBJ databases">
        <title>The genome of the rayed Mediterranean limpet Patella caerulea (Linnaeus, 1758).</title>
        <authorList>
            <person name="Anh-Thu Weber A."/>
            <person name="Halstead-Nussloch G."/>
        </authorList>
    </citation>
    <scope>NUCLEOTIDE SEQUENCE [LARGE SCALE GENOMIC DNA]</scope>
    <source>
        <strain evidence="3">AATW-2023a</strain>
        <tissue evidence="3">Whole specimen</tissue>
    </source>
</reference>
<dbReference type="CDD" id="cd01644">
    <property type="entry name" value="RT_pepA17"/>
    <property type="match status" value="1"/>
</dbReference>
<sequence length="1838" mass="211494">MASALSISDSTGLETRSNASKSSTTSTRKSSCSSVSPETSAAVEAAILKTKLKYFEQEKLEESKLERIKILRDLEIAETKLRVLGNGRFPRSHSHSEVESEDPVQVYVNSLPEHPPIDQFSPPTYSMQQPPVNNNNNNMIDLVKAFAEQVNLTKLPVPEPNIFYGDPMKYPSWKTSFCALIENKDIPVAEQMYYLKKYLGGAARECVESYFLLDSSDAFQQAKELLDNRFGNKFVIASAFREKLDNWPTVKPRDGLALQKYADFLRQCLAGSNTYDSLRLLNDPLENQKMFVKLPDSIRGRWSKIVNDYKESVNDFPPFMRFVKFVAKEAEIACDPITGINVKPKVDSYSSKPFRSNNFVINKPDSRYADTRKSNVFSSRVEFPPVSNNNQHNSHYGTIQIKCHSCQGNHHLRYCEQFARKSDLERQEFCRNNRLCYICYWRGHMAKYCKNRNREESRADNPEYSKNRNRTEPRADNPESANQETFVKRTISHNSKTVDFDTVNKCSMIVPVWVSTDQNSNERLVYCMQDSQSDSCFILPRTLDALGVKGQNVKISLSTMLADSQIIDSDRFSGLFVRGYDSDIRIPLPPVYTRDIMPADKSHIPTPDIARKWPHLECIADKLLPLQDCDVELLIGYNCARALAPREVISHDSYGPYGQKTDLGWGVVGIVNNIDHDNDNIGPSHRSLSSDNIVFSYRTQVKEVSPADILNLFEIDFSERNLSKQGFSKDDRDFLDQMNNSIHLTESHHFEMCLPFKGSRPMLPNNRNYAFKRFNNLLHRFEKDNNLKQDYCDFMDKILEREYAEKVPIEELDLNDGTVFYIPHHSIFNEKKNKIRVVFDCNTKYCGVSLNDTLLKGPDLTNKLLGVLLRFRLESVAILCDIEQMFYQFYVNHNDRNYLRFIWQSKLDSQPTDYRMCVHLFGAGSSPGCANFSLKYAAESFESQFSKEAGDFVRKHFYVDDGLASVKTDKEAIDLIKQTKEMLAMCGLRLHKFVSNSKAVLDTIPAEDCAGITKLDIFAEQLTIERALGVQWNIISDSFQFRICLSDQPLTRRGILSTVSQIYDPLGLICPVVLVGKRILQELCRIGLDWDHDIPDELRARWEQWRINLLDLQNLEIQRCYKPVGFGKGVVSELHHFSDASTYGYGQCSYLRQIDDKQNVFCSLVMGKSRVTPIKPITVPRLELTAAVVSVKVAAQIKLELEMDNLRNIYWTDSTVVLGYLNNDVRRYQMFVANRVQQILDCSMSNQWHHISSGNNVADLASRGCCAKELCESNWFNGPKFLWNNKIEFNTNSSDNFHLSPEDPNIRKGIVLATNTKLCFEISRLNHMSDWHRAKRVIARCVRIQNLYRVNNVHVDHKLKSDTISVNELHNAETVILTLVQAESFPDEIKVLSSKNNCNKSVSKNSPLYRLDPFINKDGLICVGGRLKRTSLDICKYPVILPKKHFITDLIIKYYHEHCFHQGRGISVQNIRSHGYWIIGCTKLMSSYINNCVMCRKLRGQMQVQYMADLPKDRMENTPMFTFCAVDCFGPWLIREGRKELKRYGIIFVCIVSRAVHVETLIDMTTDSFLNALRRFLCIRGPIRQLCCDNGSNFIGGNRELHELFVGLDHIQIQRLLLEKGCDYFEFKFNVPHASHMGGIWERQIRSLRNVISPLLMQLGTQLDDESLRTVMYEAALVVNSRPLSVNDLNDSNSLEPLSCNNLLTMKSHIVLPPAGEFQKADVYSRKRWRRVQHIANEFWNRWRKECIHNLQIRSKWNNKSVRNICVDDIVMIVDDNMSRNQWQLGRVVEVYPDKDNRVRKVKLLIGDKYLNNNGKRVNQTSYLERPVQKLVLLIEAE</sequence>
<dbReference type="InterPro" id="IPR036397">
    <property type="entry name" value="RNaseH_sf"/>
</dbReference>
<accession>A0AAN8J162</accession>
<evidence type="ECO:0000313" key="4">
    <source>
        <dbReference type="Proteomes" id="UP001347796"/>
    </source>
</evidence>
<dbReference type="PANTHER" id="PTHR47331:SF6">
    <property type="entry name" value="DOUBLECORTIN DOMAIN-CONTAINING PROTEIN"/>
    <property type="match status" value="1"/>
</dbReference>
<dbReference type="Pfam" id="PF18701">
    <property type="entry name" value="DUF5641"/>
    <property type="match status" value="1"/>
</dbReference>
<dbReference type="SUPFAM" id="SSF53098">
    <property type="entry name" value="Ribonuclease H-like"/>
    <property type="match status" value="1"/>
</dbReference>
<dbReference type="SUPFAM" id="SSF56672">
    <property type="entry name" value="DNA/RNA polymerases"/>
    <property type="match status" value="1"/>
</dbReference>
<dbReference type="PROSITE" id="PS50994">
    <property type="entry name" value="INTEGRASE"/>
    <property type="match status" value="1"/>
</dbReference>
<dbReference type="GO" id="GO:0015074">
    <property type="term" value="P:DNA integration"/>
    <property type="evidence" value="ECO:0007669"/>
    <property type="project" value="InterPro"/>
</dbReference>
<organism evidence="3 4">
    <name type="scientific">Patella caerulea</name>
    <name type="common">Rayed Mediterranean limpet</name>
    <dbReference type="NCBI Taxonomy" id="87958"/>
    <lineage>
        <taxon>Eukaryota</taxon>
        <taxon>Metazoa</taxon>
        <taxon>Spiralia</taxon>
        <taxon>Lophotrochozoa</taxon>
        <taxon>Mollusca</taxon>
        <taxon>Gastropoda</taxon>
        <taxon>Patellogastropoda</taxon>
        <taxon>Patelloidea</taxon>
        <taxon>Patellidae</taxon>
        <taxon>Patella</taxon>
    </lineage>
</organism>
<feature type="domain" description="Integrase catalytic" evidence="2">
    <location>
        <begin position="1515"/>
        <end position="1705"/>
    </location>
</feature>
<comment type="caution">
    <text evidence="3">The sequence shown here is derived from an EMBL/GenBank/DDBJ whole genome shotgun (WGS) entry which is preliminary data.</text>
</comment>
<feature type="compositionally biased region" description="Polar residues" evidence="1">
    <location>
        <begin position="1"/>
        <end position="14"/>
    </location>
</feature>
<protein>
    <recommendedName>
        <fullName evidence="2">Integrase catalytic domain-containing protein</fullName>
    </recommendedName>
</protein>
<dbReference type="Proteomes" id="UP001347796">
    <property type="component" value="Unassembled WGS sequence"/>
</dbReference>
<keyword evidence="4" id="KW-1185">Reference proteome</keyword>
<proteinExistence type="predicted"/>
<dbReference type="InterPro" id="IPR043502">
    <property type="entry name" value="DNA/RNA_pol_sf"/>
</dbReference>
<gene>
    <name evidence="3" type="ORF">SNE40_020252</name>
</gene>
<feature type="region of interest" description="Disordered" evidence="1">
    <location>
        <begin position="1"/>
        <end position="36"/>
    </location>
</feature>
<dbReference type="GO" id="GO:0003676">
    <property type="term" value="F:nucleic acid binding"/>
    <property type="evidence" value="ECO:0007669"/>
    <property type="project" value="InterPro"/>
</dbReference>
<feature type="compositionally biased region" description="Low complexity" evidence="1">
    <location>
        <begin position="15"/>
        <end position="36"/>
    </location>
</feature>
<evidence type="ECO:0000313" key="3">
    <source>
        <dbReference type="EMBL" id="KAK6169143.1"/>
    </source>
</evidence>
<dbReference type="Gene3D" id="3.30.420.10">
    <property type="entry name" value="Ribonuclease H-like superfamily/Ribonuclease H"/>
    <property type="match status" value="1"/>
</dbReference>
<dbReference type="PANTHER" id="PTHR47331">
    <property type="entry name" value="PHD-TYPE DOMAIN-CONTAINING PROTEIN"/>
    <property type="match status" value="1"/>
</dbReference>
<dbReference type="InterPro" id="IPR001584">
    <property type="entry name" value="Integrase_cat-core"/>
</dbReference>
<evidence type="ECO:0000259" key="2">
    <source>
        <dbReference type="PROSITE" id="PS50994"/>
    </source>
</evidence>